<dbReference type="SUPFAM" id="SSF53187">
    <property type="entry name" value="Zn-dependent exopeptidases"/>
    <property type="match status" value="1"/>
</dbReference>
<dbReference type="Pfam" id="PF00307">
    <property type="entry name" value="CH"/>
    <property type="match status" value="2"/>
</dbReference>
<dbReference type="InterPro" id="IPR036872">
    <property type="entry name" value="CH_dom_sf"/>
</dbReference>
<dbReference type="InterPro" id="IPR001715">
    <property type="entry name" value="CH_dom"/>
</dbReference>
<dbReference type="Gene3D" id="3.30.70.360">
    <property type="match status" value="1"/>
</dbReference>
<comment type="caution">
    <text evidence="4">The sequence shown here is derived from an EMBL/GenBank/DDBJ whole genome shotgun (WGS) entry which is preliminary data.</text>
</comment>
<proteinExistence type="predicted"/>
<gene>
    <name evidence="4" type="ORF">CTAYLR_001947</name>
</gene>
<dbReference type="SMART" id="SM00033">
    <property type="entry name" value="CH"/>
    <property type="match status" value="2"/>
</dbReference>
<keyword evidence="1" id="KW-0677">Repeat</keyword>
<dbReference type="Gene3D" id="1.10.418.10">
    <property type="entry name" value="Calponin-like domain"/>
    <property type="match status" value="2"/>
</dbReference>
<evidence type="ECO:0000313" key="4">
    <source>
        <dbReference type="EMBL" id="KAJ8600176.1"/>
    </source>
</evidence>
<sequence length="761" mass="82121">MSISQSEVNELKRLSVRGDSSEPKWLRRQRKLFTNFCNAKLADRDDVPPMTDILEDIKDGQVLYALLEELSGQSLAPLGRIKKPRPGKVLSHIDKVANLSISFRYIHQTTKIVGIGPGDIADGHSSLVLGLLWSLITFFTAKDLGGIDDVSALKKKILKWCQKRTEKNTDVDVRNLKDSFMGGRAFHAILNDVDPVNFPYEPSTSATENFARAFAEAAEKYGVPELLDANDEDLWKDEQAMVTYLSELMKRLPEHAALDASIASLKWADDHKDEIEADFEKICGVPSFPTKVSECAKCAEMLKDIAAPALDAEVVSFPDDDAPPFVVAKSYKGARDPKLPSILFVADYGVDPSIDDDSFIVPVKAGDRLKAAAAGNKAGCVAAIQAVAAILETQQQGPDNKPQANVDIVLTCASAQDVAQEGRVEKFLHSQFGGGDSFPDYVVVDAPGAAVAVAPDSFNTVFACRGYVEMSVRATVAETSAKLPYADPLIDANLGLCQVLAALRKPTTMLPNVPGLVGFAEPNRFTRAVSGVQPLDPEQLAESVGYPVPPRRLAKLPRDQWTCVEQLCFHPGLAVTKMVHDDDDGCFPATSAEAHLAVYLAPGFDPSQAKVAVTDQLNKSALPWGLSLSIAADDDQPSQGFITNLVELFLTKFTAAAGAHFAHRTSACAASPEYLPLVAACSRGMQRTPVYGCGIADTKANIATKDESLLLDDLTSSVKTFIKLLTTMKTVHKHSHNTGPFDPEPLFVAGATEEPEDDAAL</sequence>
<dbReference type="Proteomes" id="UP001230188">
    <property type="component" value="Unassembled WGS sequence"/>
</dbReference>
<dbReference type="EMBL" id="JAQMWT010000526">
    <property type="protein sequence ID" value="KAJ8600176.1"/>
    <property type="molecule type" value="Genomic_DNA"/>
</dbReference>
<name>A0AAD7U8F7_9STRA</name>
<reference evidence="4" key="1">
    <citation type="submission" date="2023-01" db="EMBL/GenBank/DDBJ databases">
        <title>Metagenome sequencing of chrysophaentin producing Chrysophaeum taylorii.</title>
        <authorList>
            <person name="Davison J."/>
            <person name="Bewley C."/>
        </authorList>
    </citation>
    <scope>NUCLEOTIDE SEQUENCE</scope>
    <source>
        <strain evidence="4">NIES-1699</strain>
    </source>
</reference>
<dbReference type="AlphaFoldDB" id="A0AAD7U8F7"/>
<dbReference type="InterPro" id="IPR001589">
    <property type="entry name" value="Actinin_actin-bd_CS"/>
</dbReference>
<dbReference type="SUPFAM" id="SSF47576">
    <property type="entry name" value="Calponin-homology domain, CH-domain"/>
    <property type="match status" value="1"/>
</dbReference>
<evidence type="ECO:0000256" key="2">
    <source>
        <dbReference type="ARBA" id="ARBA00023203"/>
    </source>
</evidence>
<feature type="domain" description="Calponin-homology (CH)" evidence="3">
    <location>
        <begin position="27"/>
        <end position="140"/>
    </location>
</feature>
<evidence type="ECO:0000313" key="5">
    <source>
        <dbReference type="Proteomes" id="UP001230188"/>
    </source>
</evidence>
<dbReference type="Gene3D" id="3.40.630.10">
    <property type="entry name" value="Zn peptidases"/>
    <property type="match status" value="1"/>
</dbReference>
<dbReference type="PROSITE" id="PS50021">
    <property type="entry name" value="CH"/>
    <property type="match status" value="2"/>
</dbReference>
<dbReference type="PANTHER" id="PTHR11915">
    <property type="entry name" value="SPECTRIN/FILAMIN RELATED CYTOSKELETAL PROTEIN"/>
    <property type="match status" value="1"/>
</dbReference>
<keyword evidence="5" id="KW-1185">Reference proteome</keyword>
<keyword evidence="2" id="KW-0009">Actin-binding</keyword>
<evidence type="ECO:0000259" key="3">
    <source>
        <dbReference type="PROSITE" id="PS50021"/>
    </source>
</evidence>
<dbReference type="GO" id="GO:0003779">
    <property type="term" value="F:actin binding"/>
    <property type="evidence" value="ECO:0007669"/>
    <property type="project" value="UniProtKB-KW"/>
</dbReference>
<protein>
    <recommendedName>
        <fullName evidence="3">Calponin-homology (CH) domain-containing protein</fullName>
    </recommendedName>
</protein>
<evidence type="ECO:0000256" key="1">
    <source>
        <dbReference type="ARBA" id="ARBA00022737"/>
    </source>
</evidence>
<organism evidence="4 5">
    <name type="scientific">Chrysophaeum taylorii</name>
    <dbReference type="NCBI Taxonomy" id="2483200"/>
    <lineage>
        <taxon>Eukaryota</taxon>
        <taxon>Sar</taxon>
        <taxon>Stramenopiles</taxon>
        <taxon>Ochrophyta</taxon>
        <taxon>Pelagophyceae</taxon>
        <taxon>Pelagomonadales</taxon>
        <taxon>Pelagomonadaceae</taxon>
        <taxon>Chrysophaeum</taxon>
    </lineage>
</organism>
<dbReference type="PROSITE" id="PS00020">
    <property type="entry name" value="ACTININ_2"/>
    <property type="match status" value="1"/>
</dbReference>
<feature type="domain" description="Calponin-homology (CH)" evidence="3">
    <location>
        <begin position="151"/>
        <end position="253"/>
    </location>
</feature>
<accession>A0AAD7U8F7</accession>